<evidence type="ECO:0000256" key="1">
    <source>
        <dbReference type="SAM" id="Coils"/>
    </source>
</evidence>
<evidence type="ECO:0000256" key="2">
    <source>
        <dbReference type="SAM" id="MobiDB-lite"/>
    </source>
</evidence>
<feature type="domain" description="Cytochrome C Planctomycete-type" evidence="7">
    <location>
        <begin position="47"/>
        <end position="92"/>
    </location>
</feature>
<evidence type="ECO:0000259" key="4">
    <source>
        <dbReference type="Pfam" id="PF07624"/>
    </source>
</evidence>
<gene>
    <name evidence="8" type="ORF">K239x_47610</name>
</gene>
<dbReference type="OrthoDB" id="221599at2"/>
<feature type="domain" description="DUF1585" evidence="4">
    <location>
        <begin position="780"/>
        <end position="849"/>
    </location>
</feature>
<evidence type="ECO:0000256" key="3">
    <source>
        <dbReference type="SAM" id="SignalP"/>
    </source>
</evidence>
<dbReference type="Pfam" id="PF07627">
    <property type="entry name" value="PSCyt3"/>
    <property type="match status" value="1"/>
</dbReference>
<dbReference type="InterPro" id="IPR011429">
    <property type="entry name" value="Cyt_c_Planctomycete-type"/>
</dbReference>
<keyword evidence="9" id="KW-1185">Reference proteome</keyword>
<proteinExistence type="predicted"/>
<feature type="region of interest" description="Disordered" evidence="2">
    <location>
        <begin position="858"/>
        <end position="884"/>
    </location>
</feature>
<feature type="coiled-coil region" evidence="1">
    <location>
        <begin position="556"/>
        <end position="617"/>
    </location>
</feature>
<sequence precursor="true">MSIVRCALSFALGCWFISVACSETYTPGQTVDEDFDGFAKAFLADHCIDCHGETAPEGDLSLHDLGPVDEINAATWRSVWAQVTLKEMPPEDAEPPQVIQRLRFSDGIVDKLTRLMRDKGGFRANLDPDKGNFVDHDLLFGRLPDGIRLQPTSSPARIWRVTPQEHITRLNELINTESPFDRKKPGLRTHGDVVPTNHGGELKLYFGTDRIIKWQGGTVAYATSVKSVPAVLSSARNHGLENYPDFYTVNSAEATQILGIAADIIRYMADGPLSIAQPYQITDDPNSIADRMKGDLRGLPTSLVYSTRVVRPLTPVHDLMNNDGVTDQRLRAAVDYLFEALTFRPPSKVESNEYLSIAQQSIEKLGKTDGAVLGLSSIFLDRDALFRPELAQSGKPDLHGRVMLQDWELGMAVNHAFRYIRPDQTLRGAVTDGRMRTRADVRREVERILSDDSIRKPRILRFFRDYFDYDLGGYICKDLKALADTGASNRGQAHYRAMFDAAASTDRLIEFILQDDKDVLKQLLTTDKVVATKNDSVYFGRQRTADKRAEAIATDKKTLKAQAKADAANVEKLTAEISQLQDKLKVNPEDKRTQRTLAAKEKTLETIKKKATAEKRRRARINHNVAEVDLSGDKIYARVSRRSFGNGSMAPERILATVPQGERMGILTHPSWLVSHSDAMDNHAIRRGRWIYERLLGGGIPDVPITVDAMLPDEPTSTLRHRMRVTREDYCWTCHKKMDPLGLPFEMYNHAGLYRNTELGKPVDTSGEIIDSGAPDLDGKVSNAIEMIQKIAESQRAEQVFVRHAFRFWMGRNETLNDAPVLQNAHLAYRNNGGSMKAMLVSLLTSDAFLYRTVNQTPTNQTAASDRASSETTASTATVGEENR</sequence>
<dbReference type="AlphaFoldDB" id="A0A517P048"/>
<feature type="compositionally biased region" description="Low complexity" evidence="2">
    <location>
        <begin position="862"/>
        <end position="878"/>
    </location>
</feature>
<evidence type="ECO:0000259" key="5">
    <source>
        <dbReference type="Pfam" id="PF07627"/>
    </source>
</evidence>
<feature type="domain" description="DUF1588" evidence="5">
    <location>
        <begin position="663"/>
        <end position="758"/>
    </location>
</feature>
<name>A0A517P048_9BACT</name>
<evidence type="ECO:0008006" key="10">
    <source>
        <dbReference type="Google" id="ProtNLM"/>
    </source>
</evidence>
<keyword evidence="1" id="KW-0175">Coiled coil</keyword>
<keyword evidence="3" id="KW-0732">Signal</keyword>
<dbReference type="InterPro" id="IPR013039">
    <property type="entry name" value="DUF1588"/>
</dbReference>
<organism evidence="8 9">
    <name type="scientific">Stieleria marina</name>
    <dbReference type="NCBI Taxonomy" id="1930275"/>
    <lineage>
        <taxon>Bacteria</taxon>
        <taxon>Pseudomonadati</taxon>
        <taxon>Planctomycetota</taxon>
        <taxon>Planctomycetia</taxon>
        <taxon>Pirellulales</taxon>
        <taxon>Pirellulaceae</taxon>
        <taxon>Stieleria</taxon>
    </lineage>
</organism>
<accession>A0A517P048</accession>
<dbReference type="Proteomes" id="UP000319817">
    <property type="component" value="Chromosome"/>
</dbReference>
<dbReference type="InterPro" id="IPR011478">
    <property type="entry name" value="DUF1585"/>
</dbReference>
<dbReference type="Pfam" id="PF07635">
    <property type="entry name" value="PSCyt1"/>
    <property type="match status" value="1"/>
</dbReference>
<dbReference type="RefSeq" id="WP_145420596.1">
    <property type="nucleotide sequence ID" value="NZ_CP036526.1"/>
</dbReference>
<feature type="signal peptide" evidence="3">
    <location>
        <begin position="1"/>
        <end position="20"/>
    </location>
</feature>
<protein>
    <recommendedName>
        <fullName evidence="10">Planctomycete cytochrome C</fullName>
    </recommendedName>
</protein>
<dbReference type="Pfam" id="PF07624">
    <property type="entry name" value="PSD2"/>
    <property type="match status" value="1"/>
</dbReference>
<evidence type="ECO:0000259" key="6">
    <source>
        <dbReference type="Pfam" id="PF07631"/>
    </source>
</evidence>
<dbReference type="InterPro" id="IPR013042">
    <property type="entry name" value="DUF1592"/>
</dbReference>
<evidence type="ECO:0000313" key="8">
    <source>
        <dbReference type="EMBL" id="QDT12749.1"/>
    </source>
</evidence>
<dbReference type="Pfam" id="PF07631">
    <property type="entry name" value="PSD4"/>
    <property type="match status" value="1"/>
</dbReference>
<feature type="chain" id="PRO_5021762978" description="Planctomycete cytochrome C" evidence="3">
    <location>
        <begin position="21"/>
        <end position="884"/>
    </location>
</feature>
<reference evidence="8 9" key="1">
    <citation type="submission" date="2019-02" db="EMBL/GenBank/DDBJ databases">
        <title>Deep-cultivation of Planctomycetes and their phenomic and genomic characterization uncovers novel biology.</title>
        <authorList>
            <person name="Wiegand S."/>
            <person name="Jogler M."/>
            <person name="Boedeker C."/>
            <person name="Pinto D."/>
            <person name="Vollmers J."/>
            <person name="Rivas-Marin E."/>
            <person name="Kohn T."/>
            <person name="Peeters S.H."/>
            <person name="Heuer A."/>
            <person name="Rast P."/>
            <person name="Oberbeckmann S."/>
            <person name="Bunk B."/>
            <person name="Jeske O."/>
            <person name="Meyerdierks A."/>
            <person name="Storesund J.E."/>
            <person name="Kallscheuer N."/>
            <person name="Luecker S."/>
            <person name="Lage O.M."/>
            <person name="Pohl T."/>
            <person name="Merkel B.J."/>
            <person name="Hornburger P."/>
            <person name="Mueller R.-W."/>
            <person name="Bruemmer F."/>
            <person name="Labrenz M."/>
            <person name="Spormann A.M."/>
            <person name="Op den Camp H."/>
            <person name="Overmann J."/>
            <person name="Amann R."/>
            <person name="Jetten M.S.M."/>
            <person name="Mascher T."/>
            <person name="Medema M.H."/>
            <person name="Devos D.P."/>
            <person name="Kaster A.-K."/>
            <person name="Ovreas L."/>
            <person name="Rohde M."/>
            <person name="Galperin M.Y."/>
            <person name="Jogler C."/>
        </authorList>
    </citation>
    <scope>NUCLEOTIDE SEQUENCE [LARGE SCALE GENOMIC DNA]</scope>
    <source>
        <strain evidence="8 9">K23_9</strain>
    </source>
</reference>
<dbReference type="EMBL" id="CP036526">
    <property type="protein sequence ID" value="QDT12749.1"/>
    <property type="molecule type" value="Genomic_DNA"/>
</dbReference>
<evidence type="ECO:0000259" key="7">
    <source>
        <dbReference type="Pfam" id="PF07635"/>
    </source>
</evidence>
<evidence type="ECO:0000313" key="9">
    <source>
        <dbReference type="Proteomes" id="UP000319817"/>
    </source>
</evidence>
<feature type="domain" description="DUF1592" evidence="6">
    <location>
        <begin position="404"/>
        <end position="534"/>
    </location>
</feature>
<dbReference type="PROSITE" id="PS51257">
    <property type="entry name" value="PROKAR_LIPOPROTEIN"/>
    <property type="match status" value="1"/>
</dbReference>